<dbReference type="Gene3D" id="1.20.120.450">
    <property type="entry name" value="dinb family like domain"/>
    <property type="match status" value="1"/>
</dbReference>
<dbReference type="InterPro" id="IPR024775">
    <property type="entry name" value="DinB-like"/>
</dbReference>
<reference evidence="2 3" key="1">
    <citation type="submission" date="2018-03" db="EMBL/GenBank/DDBJ databases">
        <title>Aerobic endospore-forming bacteria genome sequencing and assembly.</title>
        <authorList>
            <person name="Cavalcante D.A."/>
            <person name="Driks A."/>
            <person name="Putonti C."/>
            <person name="De-Souza M.T."/>
        </authorList>
    </citation>
    <scope>NUCLEOTIDE SEQUENCE [LARGE SCALE GENOMIC DNA]</scope>
    <source>
        <strain evidence="2 3">SDF0037</strain>
    </source>
</reference>
<dbReference type="Proteomes" id="UP000317944">
    <property type="component" value="Unassembled WGS sequence"/>
</dbReference>
<name>A0A544UQ41_LYSSH</name>
<gene>
    <name evidence="2" type="ORF">C7Y47_06650</name>
</gene>
<evidence type="ECO:0000313" key="2">
    <source>
        <dbReference type="EMBL" id="TQR35959.1"/>
    </source>
</evidence>
<dbReference type="Pfam" id="PF12867">
    <property type="entry name" value="DinB_2"/>
    <property type="match status" value="1"/>
</dbReference>
<dbReference type="SUPFAM" id="SSF109854">
    <property type="entry name" value="DinB/YfiT-like putative metalloenzymes"/>
    <property type="match status" value="1"/>
</dbReference>
<sequence length="218" mass="25509">MGKFRFNSILEKIFSGKLLTEEDRIWAEQVVAFKEATSGQIRAYEIATKPGFDLKQSLFSTIEKLEELLKRCPQEGLNMCPAPNKWSVHQIIGHLADNEVCNSVRVRCILTEDCPNLVGYDSDDWERWFRLDDVWTCFARFKRERMNLLSLLDTLHEEEWNRIGYLDYRGNEQLRVLLGVLAGHDENHINQMKRTIEYVERALDVNITTEKISERGLI</sequence>
<organism evidence="2 3">
    <name type="scientific">Lysinibacillus sphaericus</name>
    <name type="common">Bacillus sphaericus</name>
    <dbReference type="NCBI Taxonomy" id="1421"/>
    <lineage>
        <taxon>Bacteria</taxon>
        <taxon>Bacillati</taxon>
        <taxon>Bacillota</taxon>
        <taxon>Bacilli</taxon>
        <taxon>Bacillales</taxon>
        <taxon>Bacillaceae</taxon>
        <taxon>Lysinibacillus</taxon>
    </lineage>
</organism>
<dbReference type="InterPro" id="IPR034660">
    <property type="entry name" value="DinB/YfiT-like"/>
</dbReference>
<protein>
    <submittedName>
        <fullName evidence="2">DinB family protein</fullName>
    </submittedName>
</protein>
<evidence type="ECO:0000313" key="3">
    <source>
        <dbReference type="Proteomes" id="UP000317944"/>
    </source>
</evidence>
<proteinExistence type="predicted"/>
<accession>A0A544UQ41</accession>
<dbReference type="AlphaFoldDB" id="A0A544UQ41"/>
<comment type="caution">
    <text evidence="2">The sequence shown here is derived from an EMBL/GenBank/DDBJ whole genome shotgun (WGS) entry which is preliminary data.</text>
</comment>
<dbReference type="OrthoDB" id="9793216at2"/>
<dbReference type="RefSeq" id="WP_142508051.1">
    <property type="nucleotide sequence ID" value="NZ_SADV01000004.1"/>
</dbReference>
<evidence type="ECO:0000259" key="1">
    <source>
        <dbReference type="Pfam" id="PF12867"/>
    </source>
</evidence>
<dbReference type="EMBL" id="SADV01000004">
    <property type="protein sequence ID" value="TQR35959.1"/>
    <property type="molecule type" value="Genomic_DNA"/>
</dbReference>
<feature type="domain" description="DinB-like" evidence="1">
    <location>
        <begin position="62"/>
        <end position="192"/>
    </location>
</feature>